<reference evidence="3" key="1">
    <citation type="submission" date="2017-01" db="EMBL/GenBank/DDBJ databases">
        <title>Comparative genomics of anhydrobiosis in the tardigrade Hypsibius dujardini.</title>
        <authorList>
            <person name="Yoshida Y."/>
            <person name="Koutsovoulos G."/>
            <person name="Laetsch D."/>
            <person name="Stevens L."/>
            <person name="Kumar S."/>
            <person name="Horikawa D."/>
            <person name="Ishino K."/>
            <person name="Komine S."/>
            <person name="Tomita M."/>
            <person name="Blaxter M."/>
            <person name="Arakawa K."/>
        </authorList>
    </citation>
    <scope>NUCLEOTIDE SEQUENCE [LARGE SCALE GENOMIC DNA]</scope>
    <source>
        <strain evidence="3">Z151</strain>
    </source>
</reference>
<dbReference type="EMBL" id="MTYJ01000010">
    <property type="protein sequence ID" value="OQV23708.1"/>
    <property type="molecule type" value="Genomic_DNA"/>
</dbReference>
<dbReference type="InterPro" id="IPR000008">
    <property type="entry name" value="C2_dom"/>
</dbReference>
<comment type="caution">
    <text evidence="2">The sequence shown here is derived from an EMBL/GenBank/DDBJ whole genome shotgun (WGS) entry which is preliminary data.</text>
</comment>
<evidence type="ECO:0000313" key="3">
    <source>
        <dbReference type="Proteomes" id="UP000192578"/>
    </source>
</evidence>
<evidence type="ECO:0000313" key="2">
    <source>
        <dbReference type="EMBL" id="OQV23708.1"/>
    </source>
</evidence>
<dbReference type="PROSITE" id="PS50004">
    <property type="entry name" value="C2"/>
    <property type="match status" value="1"/>
</dbReference>
<sequence>MDICGGALSKVNLRVHVVDVDSITTNDNLSNFNCLFDIPPRDIATNAQSAEWGPSNTWTPTPTNDKIRLFTRMRVYQIPASDCRVDDNLSPQATITGAGDRFRDGTSSSAVANLRATGQNEFIRIDVELVQLLNPQGVAQTGKPCDPTGACDPFITAYLDADKPLASWPGPKTLPEFTKVFKASNTNSPIINKNITKTICGGSVNKLNLRVHVMDSDTLSHNDPIGDFACVFAVNYRLVAPDISSSDWMPTQDCIALNQKNDIRLQYRYRVYDIPQSECGIQFTPKNQ</sequence>
<dbReference type="InterPro" id="IPR035892">
    <property type="entry name" value="C2_domain_sf"/>
</dbReference>
<dbReference type="SUPFAM" id="SSF49562">
    <property type="entry name" value="C2 domain (Calcium/lipid-binding domain, CaLB)"/>
    <property type="match status" value="1"/>
</dbReference>
<feature type="domain" description="C2" evidence="1">
    <location>
        <begin position="103"/>
        <end position="249"/>
    </location>
</feature>
<dbReference type="AlphaFoldDB" id="A0A1W0X8I3"/>
<protein>
    <recommendedName>
        <fullName evidence="1">C2 domain-containing protein</fullName>
    </recommendedName>
</protein>
<gene>
    <name evidence="2" type="ORF">BV898_02444</name>
</gene>
<dbReference type="Gene3D" id="2.60.40.150">
    <property type="entry name" value="C2 domain"/>
    <property type="match status" value="1"/>
</dbReference>
<dbReference type="Pfam" id="PF00168">
    <property type="entry name" value="C2"/>
    <property type="match status" value="1"/>
</dbReference>
<accession>A0A1W0X8I3</accession>
<dbReference type="Proteomes" id="UP000192578">
    <property type="component" value="Unassembled WGS sequence"/>
</dbReference>
<evidence type="ECO:0000259" key="1">
    <source>
        <dbReference type="PROSITE" id="PS50004"/>
    </source>
</evidence>
<proteinExistence type="predicted"/>
<organism evidence="2 3">
    <name type="scientific">Hypsibius exemplaris</name>
    <name type="common">Freshwater tardigrade</name>
    <dbReference type="NCBI Taxonomy" id="2072580"/>
    <lineage>
        <taxon>Eukaryota</taxon>
        <taxon>Metazoa</taxon>
        <taxon>Ecdysozoa</taxon>
        <taxon>Tardigrada</taxon>
        <taxon>Eutardigrada</taxon>
        <taxon>Parachela</taxon>
        <taxon>Hypsibioidea</taxon>
        <taxon>Hypsibiidae</taxon>
        <taxon>Hypsibius</taxon>
    </lineage>
</organism>
<name>A0A1W0X8I3_HYPEX</name>
<keyword evidence="3" id="KW-1185">Reference proteome</keyword>